<dbReference type="InterPro" id="IPR005479">
    <property type="entry name" value="CPAse_ATP-bd"/>
</dbReference>
<dbReference type="RefSeq" id="WP_113658858.1">
    <property type="nucleotide sequence ID" value="NZ_KZ845666.1"/>
</dbReference>
<dbReference type="AlphaFoldDB" id="A0A364K574"/>
<gene>
    <name evidence="3" type="ORF">DL897_09235</name>
</gene>
<dbReference type="InterPro" id="IPR013815">
    <property type="entry name" value="ATP_grasp_subdomain_1"/>
</dbReference>
<keyword evidence="4" id="KW-1185">Reference proteome</keyword>
<dbReference type="Gene3D" id="3.30.470.20">
    <property type="entry name" value="ATP-grasp fold, B domain"/>
    <property type="match status" value="1"/>
</dbReference>
<keyword evidence="1" id="KW-0067">ATP-binding</keyword>
<dbReference type="PROSITE" id="PS00867">
    <property type="entry name" value="CPSASE_2"/>
    <property type="match status" value="1"/>
</dbReference>
<dbReference type="InterPro" id="IPR003806">
    <property type="entry name" value="ATP-grasp_PylC-type"/>
</dbReference>
<dbReference type="GO" id="GO:0046872">
    <property type="term" value="F:metal ion binding"/>
    <property type="evidence" value="ECO:0007669"/>
    <property type="project" value="InterPro"/>
</dbReference>
<reference evidence="3 4" key="2">
    <citation type="submission" date="2018-06" db="EMBL/GenBank/DDBJ databases">
        <authorList>
            <person name="Zhirakovskaya E."/>
        </authorList>
    </citation>
    <scope>NUCLEOTIDE SEQUENCE [LARGE SCALE GENOMIC DNA]</scope>
    <source>
        <strain evidence="3 4">FBKL4.011</strain>
    </source>
</reference>
<comment type="caution">
    <text evidence="3">The sequence shown here is derived from an EMBL/GenBank/DDBJ whole genome shotgun (WGS) entry which is preliminary data.</text>
</comment>
<organism evidence="3 4">
    <name type="scientific">Thermoflavimicrobium daqui</name>
    <dbReference type="NCBI Taxonomy" id="2137476"/>
    <lineage>
        <taxon>Bacteria</taxon>
        <taxon>Bacillati</taxon>
        <taxon>Bacillota</taxon>
        <taxon>Bacilli</taxon>
        <taxon>Bacillales</taxon>
        <taxon>Thermoactinomycetaceae</taxon>
        <taxon>Thermoflavimicrobium</taxon>
    </lineage>
</organism>
<proteinExistence type="predicted"/>
<dbReference type="GO" id="GO:0005524">
    <property type="term" value="F:ATP binding"/>
    <property type="evidence" value="ECO:0007669"/>
    <property type="project" value="UniProtKB-UniRule"/>
</dbReference>
<dbReference type="SUPFAM" id="SSF56059">
    <property type="entry name" value="Glutathione synthetase ATP-binding domain-like"/>
    <property type="match status" value="1"/>
</dbReference>
<dbReference type="Gene3D" id="3.40.50.20">
    <property type="match status" value="1"/>
</dbReference>
<accession>A0A364K574</accession>
<evidence type="ECO:0000313" key="4">
    <source>
        <dbReference type="Proteomes" id="UP000251213"/>
    </source>
</evidence>
<dbReference type="Gene3D" id="3.30.1490.20">
    <property type="entry name" value="ATP-grasp fold, A domain"/>
    <property type="match status" value="1"/>
</dbReference>
<evidence type="ECO:0000313" key="3">
    <source>
        <dbReference type="EMBL" id="RAL24487.1"/>
    </source>
</evidence>
<dbReference type="InterPro" id="IPR011761">
    <property type="entry name" value="ATP-grasp"/>
</dbReference>
<name>A0A364K574_9BACL</name>
<dbReference type="EMBL" id="QJKK01000004">
    <property type="protein sequence ID" value="RAL24487.1"/>
    <property type="molecule type" value="Genomic_DNA"/>
</dbReference>
<evidence type="ECO:0000259" key="2">
    <source>
        <dbReference type="PROSITE" id="PS50975"/>
    </source>
</evidence>
<reference evidence="3 4" key="1">
    <citation type="submission" date="2018-06" db="EMBL/GenBank/DDBJ databases">
        <title>Thermoflavimicrobium daqus sp. nov., a thermophilic microbe isolated from Moutai-flavour Daqu.</title>
        <authorList>
            <person name="Wang X."/>
            <person name="Zhou H."/>
        </authorList>
    </citation>
    <scope>NUCLEOTIDE SEQUENCE [LARGE SCALE GENOMIC DNA]</scope>
    <source>
        <strain evidence="3 4">FBKL4.011</strain>
    </source>
</reference>
<dbReference type="OrthoDB" id="40611at2"/>
<dbReference type="Proteomes" id="UP000251213">
    <property type="component" value="Unassembled WGS sequence"/>
</dbReference>
<dbReference type="PROSITE" id="PS50975">
    <property type="entry name" value="ATP_GRASP"/>
    <property type="match status" value="1"/>
</dbReference>
<feature type="domain" description="ATP-grasp" evidence="2">
    <location>
        <begin position="120"/>
        <end position="299"/>
    </location>
</feature>
<keyword evidence="1" id="KW-0547">Nucleotide-binding</keyword>
<dbReference type="Pfam" id="PF02655">
    <property type="entry name" value="ATP-grasp_3"/>
    <property type="match status" value="1"/>
</dbReference>
<protein>
    <submittedName>
        <fullName evidence="3">Carbamoylphosphate synthase large subunit</fullName>
    </submittedName>
</protein>
<evidence type="ECO:0000256" key="1">
    <source>
        <dbReference type="PROSITE-ProRule" id="PRU00409"/>
    </source>
</evidence>
<sequence>MSTKTFLLTGGRAPATLDLARLLASAGHRVLLVESFKHAFCRASRAVTQTFLVPSPRFEEEAFLSALQKIVLAENVDVLIPTSEEIFVVARGLNKLAPHTYVWVEPFEILHSLHSKWELFQLAKQYNYLVPKTWKVTSLKEIQEIQKNQIDKTQFILKPVYSRFSAHVHVISNEKNSLPQININPENPWILQEFIEGNQVCTYGLAYRGKLLAHVAYRTTFTAGRGASITFAPYRNDKLIKLVQKWVEMMSFTGQISFDWMETTRNELFLIECNPRLTSGIHLFHQDDGLANLFIDPVSASFILPKSSPKMISLAMLTYGLRSVRSLFDFKQWAKTFLGSQDVIFRWNDPLPYFYQGLSLFSLWRMSRCLGISMIEATTYDMEWNGEGT</sequence>